<evidence type="ECO:0000256" key="8">
    <source>
        <dbReference type="PIRNR" id="PIRNR006113"/>
    </source>
</evidence>
<dbReference type="PANTHER" id="PTHR12589">
    <property type="entry name" value="PYRUVOYL TETRAHYDROBIOPTERIN SYNTHASE"/>
    <property type="match status" value="1"/>
</dbReference>
<feature type="binding site" evidence="10">
    <location>
        <position position="28"/>
    </location>
    <ligand>
        <name>Zn(2+)</name>
        <dbReference type="ChEBI" id="CHEBI:29105"/>
    </ligand>
</feature>
<evidence type="ECO:0000256" key="1">
    <source>
        <dbReference type="ARBA" id="ARBA00005061"/>
    </source>
</evidence>
<evidence type="ECO:0000256" key="2">
    <source>
        <dbReference type="ARBA" id="ARBA00008900"/>
    </source>
</evidence>
<dbReference type="InterPro" id="IPR038418">
    <property type="entry name" value="6-PTP_synth/QueD_sf"/>
</dbReference>
<evidence type="ECO:0000256" key="3">
    <source>
        <dbReference type="ARBA" id="ARBA00018141"/>
    </source>
</evidence>
<dbReference type="PANTHER" id="PTHR12589:SF7">
    <property type="entry name" value="6-PYRUVOYL TETRAHYDROBIOPTERIN SYNTHASE"/>
    <property type="match status" value="1"/>
</dbReference>
<dbReference type="GO" id="GO:0070497">
    <property type="term" value="F:6-carboxytetrahydropterin synthase activity"/>
    <property type="evidence" value="ECO:0007669"/>
    <property type="project" value="UniProtKB-EC"/>
</dbReference>
<dbReference type="SUPFAM" id="SSF55620">
    <property type="entry name" value="Tetrahydrobiopterin biosynthesis enzymes-like"/>
    <property type="match status" value="1"/>
</dbReference>
<dbReference type="NCBIfam" id="TIGR03367">
    <property type="entry name" value="queuosine_QueD"/>
    <property type="match status" value="1"/>
</dbReference>
<organism evidence="11">
    <name type="scientific">candidate division WOR-3 bacterium</name>
    <dbReference type="NCBI Taxonomy" id="2052148"/>
    <lineage>
        <taxon>Bacteria</taxon>
        <taxon>Bacteria division WOR-3</taxon>
    </lineage>
</organism>
<comment type="catalytic activity">
    <reaction evidence="7 8">
        <text>7,8-dihydroneopterin 3'-triphosphate + H2O = 6-carboxy-5,6,7,8-tetrahydropterin + triphosphate + acetaldehyde + 2 H(+)</text>
        <dbReference type="Rhea" id="RHEA:27966"/>
        <dbReference type="ChEBI" id="CHEBI:15343"/>
        <dbReference type="ChEBI" id="CHEBI:15377"/>
        <dbReference type="ChEBI" id="CHEBI:15378"/>
        <dbReference type="ChEBI" id="CHEBI:18036"/>
        <dbReference type="ChEBI" id="CHEBI:58462"/>
        <dbReference type="ChEBI" id="CHEBI:61032"/>
        <dbReference type="EC" id="4.1.2.50"/>
    </reaction>
</comment>
<comment type="cofactor">
    <cofactor evidence="8 10">
        <name>Zn(2+)</name>
        <dbReference type="ChEBI" id="CHEBI:29105"/>
    </cofactor>
    <text evidence="8 10">Binds 1 zinc ion per subunit.</text>
</comment>
<dbReference type="InterPro" id="IPR007115">
    <property type="entry name" value="6-PTP_synth/QueD"/>
</dbReference>
<feature type="active site" description="Proton acceptor" evidence="9">
    <location>
        <position position="24"/>
    </location>
</feature>
<keyword evidence="4 8" id="KW-0479">Metal-binding</keyword>
<dbReference type="Gene3D" id="3.30.479.10">
    <property type="entry name" value="6-pyruvoyl tetrahydropterin synthase/QueD"/>
    <property type="match status" value="1"/>
</dbReference>
<comment type="similarity">
    <text evidence="2 8">Belongs to the PTPS family. QueD subfamily.</text>
</comment>
<feature type="active site" description="Charge relay system" evidence="9">
    <location>
        <position position="103"/>
    </location>
</feature>
<evidence type="ECO:0000256" key="9">
    <source>
        <dbReference type="PIRSR" id="PIRSR006113-1"/>
    </source>
</evidence>
<dbReference type="EMBL" id="DTLI01000186">
    <property type="protein sequence ID" value="HHS52742.1"/>
    <property type="molecule type" value="Genomic_DNA"/>
</dbReference>
<dbReference type="PIRSF" id="PIRSF006113">
    <property type="entry name" value="PTP_synth"/>
    <property type="match status" value="1"/>
</dbReference>
<sequence length="113" mass="13308">MSYTIKIRQRFSAAHFLRSYKGKCESIHGHNYIVEVCLRGDKLKKIGLLYDFNEVKEAIKKILPDHQLLNKTLSFNPTCENLARYFYDKLKKNYPVTKVTVWETLDTGAEYEE</sequence>
<feature type="binding site" evidence="10">
    <location>
        <position position="15"/>
    </location>
    <ligand>
        <name>Zn(2+)</name>
        <dbReference type="ChEBI" id="CHEBI:29105"/>
    </ligand>
</feature>
<dbReference type="GO" id="GO:0046872">
    <property type="term" value="F:metal ion binding"/>
    <property type="evidence" value="ECO:0007669"/>
    <property type="project" value="UniProtKB-KW"/>
</dbReference>
<evidence type="ECO:0000256" key="6">
    <source>
        <dbReference type="ARBA" id="ARBA00023239"/>
    </source>
</evidence>
<accession>A0A7C6EEF6</accession>
<proteinExistence type="inferred from homology"/>
<dbReference type="AlphaFoldDB" id="A0A7C6EEF6"/>
<feature type="binding site" evidence="10">
    <location>
        <position position="30"/>
    </location>
    <ligand>
        <name>Zn(2+)</name>
        <dbReference type="ChEBI" id="CHEBI:29105"/>
    </ligand>
</feature>
<evidence type="ECO:0000256" key="7">
    <source>
        <dbReference type="ARBA" id="ARBA00048807"/>
    </source>
</evidence>
<evidence type="ECO:0000256" key="10">
    <source>
        <dbReference type="PIRSR" id="PIRSR006113-2"/>
    </source>
</evidence>
<comment type="caution">
    <text evidence="11">The sequence shown here is derived from an EMBL/GenBank/DDBJ whole genome shotgun (WGS) entry which is preliminary data.</text>
</comment>
<reference evidence="11" key="1">
    <citation type="journal article" date="2020" name="mSystems">
        <title>Genome- and Community-Level Interaction Insights into Carbon Utilization and Element Cycling Functions of Hydrothermarchaeota in Hydrothermal Sediment.</title>
        <authorList>
            <person name="Zhou Z."/>
            <person name="Liu Y."/>
            <person name="Xu W."/>
            <person name="Pan J."/>
            <person name="Luo Z.H."/>
            <person name="Li M."/>
        </authorList>
    </citation>
    <scope>NUCLEOTIDE SEQUENCE [LARGE SCALE GENOMIC DNA]</scope>
    <source>
        <strain evidence="11">SpSt-876</strain>
    </source>
</reference>
<dbReference type="GO" id="GO:0008616">
    <property type="term" value="P:tRNA queuosine(34) biosynthetic process"/>
    <property type="evidence" value="ECO:0007669"/>
    <property type="project" value="UniProtKB-KW"/>
</dbReference>
<keyword evidence="8" id="KW-0671">Queuosine biosynthesis</keyword>
<feature type="active site" description="Charge relay system" evidence="9">
    <location>
        <position position="66"/>
    </location>
</feature>
<dbReference type="EC" id="4.-.-.-" evidence="8"/>
<protein>
    <recommendedName>
        <fullName evidence="3 8">6-carboxy-5,6,7,8-tetrahydropterin synthase</fullName>
        <ecNumber evidence="8">4.-.-.-</ecNumber>
    </recommendedName>
</protein>
<evidence type="ECO:0000256" key="4">
    <source>
        <dbReference type="ARBA" id="ARBA00022723"/>
    </source>
</evidence>
<evidence type="ECO:0000313" key="11">
    <source>
        <dbReference type="EMBL" id="HHS52742.1"/>
    </source>
</evidence>
<keyword evidence="6 8" id="KW-0456">Lyase</keyword>
<dbReference type="Pfam" id="PF01242">
    <property type="entry name" value="PTPS"/>
    <property type="match status" value="1"/>
</dbReference>
<keyword evidence="5 8" id="KW-0862">Zinc</keyword>
<dbReference type="UniPathway" id="UPA00391"/>
<gene>
    <name evidence="11" type="primary">queD</name>
    <name evidence="11" type="ORF">ENW73_07790</name>
</gene>
<name>A0A7C6EEF6_UNCW3</name>
<comment type="pathway">
    <text evidence="1 8">Purine metabolism; 7-cyano-7-deazaguanine biosynthesis.</text>
</comment>
<evidence type="ECO:0000256" key="5">
    <source>
        <dbReference type="ARBA" id="ARBA00022833"/>
    </source>
</evidence>